<sequence length="255" mass="29689">MADSRDGSGKKKLVVRSERYRRKQVPYFEDKRKADAYVEFRYDIRSLVRRECSTEFESWKKVPEELKKSMLGELSKKVKANKSNQGKKSALHHSDSRPFSYRMEVRRQGGSKFPEIDVFSDIYVRLGDELAESLHRQLVFQESASQFLPETPLEFILTETLDQTLERRPRTYYRGMGNARWIELASYKSQMPLIVQALSQSSIRLPDVHTPSTSEPFQPKHAQNFAPSTFEPVSNLETFRSPPNDDLIYYATLFS</sequence>
<dbReference type="Proteomes" id="UP000327157">
    <property type="component" value="Chromosome 15"/>
</dbReference>
<reference evidence="2" key="2">
    <citation type="submission" date="2019-10" db="EMBL/GenBank/DDBJ databases">
        <title>A de novo genome assembly of a pear dwarfing rootstock.</title>
        <authorList>
            <person name="Wang F."/>
            <person name="Wang J."/>
            <person name="Li S."/>
            <person name="Zhang Y."/>
            <person name="Fang M."/>
            <person name="Ma L."/>
            <person name="Zhao Y."/>
            <person name="Jiang S."/>
        </authorList>
    </citation>
    <scope>NUCLEOTIDE SEQUENCE [LARGE SCALE GENOMIC DNA]</scope>
</reference>
<proteinExistence type="predicted"/>
<keyword evidence="2" id="KW-1185">Reference proteome</keyword>
<dbReference type="EMBL" id="SMOL01000401">
    <property type="protein sequence ID" value="KAB2617513.1"/>
    <property type="molecule type" value="Genomic_DNA"/>
</dbReference>
<evidence type="ECO:0000313" key="1">
    <source>
        <dbReference type="EMBL" id="KAB2617513.1"/>
    </source>
</evidence>
<comment type="caution">
    <text evidence="1">The sequence shown here is derived from an EMBL/GenBank/DDBJ whole genome shotgun (WGS) entry which is preliminary data.</text>
</comment>
<protein>
    <submittedName>
        <fullName evidence="1">Uncharacterized protein</fullName>
    </submittedName>
</protein>
<reference evidence="1 2" key="3">
    <citation type="submission" date="2019-11" db="EMBL/GenBank/DDBJ databases">
        <title>A de novo genome assembly of a pear dwarfing rootstock.</title>
        <authorList>
            <person name="Wang F."/>
            <person name="Wang J."/>
            <person name="Li S."/>
            <person name="Zhang Y."/>
            <person name="Fang M."/>
            <person name="Ma L."/>
            <person name="Zhao Y."/>
            <person name="Jiang S."/>
        </authorList>
    </citation>
    <scope>NUCLEOTIDE SEQUENCE [LARGE SCALE GENOMIC DNA]</scope>
    <source>
        <strain evidence="1">S2</strain>
        <tissue evidence="1">Leaf</tissue>
    </source>
</reference>
<accession>A0A5N5GS65</accession>
<gene>
    <name evidence="1" type="ORF">D8674_013382</name>
</gene>
<evidence type="ECO:0000313" key="2">
    <source>
        <dbReference type="Proteomes" id="UP000327157"/>
    </source>
</evidence>
<reference evidence="1 2" key="1">
    <citation type="submission" date="2019-09" db="EMBL/GenBank/DDBJ databases">
        <authorList>
            <person name="Ou C."/>
        </authorList>
    </citation>
    <scope>NUCLEOTIDE SEQUENCE [LARGE SCALE GENOMIC DNA]</scope>
    <source>
        <strain evidence="1">S2</strain>
        <tissue evidence="1">Leaf</tissue>
    </source>
</reference>
<organism evidence="1 2">
    <name type="scientific">Pyrus ussuriensis x Pyrus communis</name>
    <dbReference type="NCBI Taxonomy" id="2448454"/>
    <lineage>
        <taxon>Eukaryota</taxon>
        <taxon>Viridiplantae</taxon>
        <taxon>Streptophyta</taxon>
        <taxon>Embryophyta</taxon>
        <taxon>Tracheophyta</taxon>
        <taxon>Spermatophyta</taxon>
        <taxon>Magnoliopsida</taxon>
        <taxon>eudicotyledons</taxon>
        <taxon>Gunneridae</taxon>
        <taxon>Pentapetalae</taxon>
        <taxon>rosids</taxon>
        <taxon>fabids</taxon>
        <taxon>Rosales</taxon>
        <taxon>Rosaceae</taxon>
        <taxon>Amygdaloideae</taxon>
        <taxon>Maleae</taxon>
        <taxon>Pyrus</taxon>
    </lineage>
</organism>
<name>A0A5N5GS65_9ROSA</name>
<dbReference type="AlphaFoldDB" id="A0A5N5GS65"/>